<comment type="caution">
    <text evidence="2">The sequence shown here is derived from an EMBL/GenBank/DDBJ whole genome shotgun (WGS) entry which is preliminary data.</text>
</comment>
<evidence type="ECO:0000313" key="3">
    <source>
        <dbReference type="Proteomes" id="UP001417504"/>
    </source>
</evidence>
<keyword evidence="3" id="KW-1185">Reference proteome</keyword>
<evidence type="ECO:0000313" key="2">
    <source>
        <dbReference type="EMBL" id="KAK9137956.1"/>
    </source>
</evidence>
<dbReference type="EMBL" id="JBBNAE010000003">
    <property type="protein sequence ID" value="KAK9137956.1"/>
    <property type="molecule type" value="Genomic_DNA"/>
</dbReference>
<reference evidence="2 3" key="1">
    <citation type="submission" date="2024-01" db="EMBL/GenBank/DDBJ databases">
        <title>Genome assemblies of Stephania.</title>
        <authorList>
            <person name="Yang L."/>
        </authorList>
    </citation>
    <scope>NUCLEOTIDE SEQUENCE [LARGE SCALE GENOMIC DNA]</scope>
    <source>
        <strain evidence="2">QJT</strain>
        <tissue evidence="2">Leaf</tissue>
    </source>
</reference>
<feature type="region of interest" description="Disordered" evidence="1">
    <location>
        <begin position="210"/>
        <end position="239"/>
    </location>
</feature>
<organism evidence="2 3">
    <name type="scientific">Stephania japonica</name>
    <dbReference type="NCBI Taxonomy" id="461633"/>
    <lineage>
        <taxon>Eukaryota</taxon>
        <taxon>Viridiplantae</taxon>
        <taxon>Streptophyta</taxon>
        <taxon>Embryophyta</taxon>
        <taxon>Tracheophyta</taxon>
        <taxon>Spermatophyta</taxon>
        <taxon>Magnoliopsida</taxon>
        <taxon>Ranunculales</taxon>
        <taxon>Menispermaceae</taxon>
        <taxon>Menispermoideae</taxon>
        <taxon>Cissampelideae</taxon>
        <taxon>Stephania</taxon>
    </lineage>
</organism>
<feature type="compositionally biased region" description="Low complexity" evidence="1">
    <location>
        <begin position="229"/>
        <end position="238"/>
    </location>
</feature>
<proteinExistence type="predicted"/>
<gene>
    <name evidence="2" type="ORF">Sjap_008550</name>
</gene>
<dbReference type="Proteomes" id="UP001417504">
    <property type="component" value="Unassembled WGS sequence"/>
</dbReference>
<accession>A0AAP0JQF0</accession>
<name>A0AAP0JQF0_9MAGN</name>
<evidence type="ECO:0000256" key="1">
    <source>
        <dbReference type="SAM" id="MobiDB-lite"/>
    </source>
</evidence>
<sequence length="277" mass="31332">MLPLYFFKHTICPKMLNALSSRLPRPWPTNCSSRVQGAGVESVKHCAIRSVCVLVLSWRFLKWCFHGGESVDWCFHGRVALLKWCSRRNGCRRVLVEILKKSESLELLRRRPNLVLPLPGLLRQQNLVNVRQNPSVGNRHRPQKLAQLLVVPHRELHVPRYDPSLLVVPRRIVDKFKNLGGKVLEHGGEVDGGSGADALGVAAGLQCMRRSADDGTGGRPCETRRRTSSGRGRLSSTLENSFRNPNRDWMIRVEMGRNIGMWTNVISSSEVRKSRFS</sequence>
<protein>
    <submittedName>
        <fullName evidence="2">Uncharacterized protein</fullName>
    </submittedName>
</protein>
<dbReference type="AlphaFoldDB" id="A0AAP0JQF0"/>